<feature type="transmembrane region" description="Helical" evidence="1">
    <location>
        <begin position="20"/>
        <end position="40"/>
    </location>
</feature>
<feature type="transmembrane region" description="Helical" evidence="1">
    <location>
        <begin position="85"/>
        <end position="105"/>
    </location>
</feature>
<evidence type="ECO:0000313" key="4">
    <source>
        <dbReference type="Proteomes" id="UP000190675"/>
    </source>
</evidence>
<keyword evidence="1" id="KW-0472">Membrane</keyword>
<dbReference type="InterPro" id="IPR019251">
    <property type="entry name" value="DUF2231_TM"/>
</dbReference>
<dbReference type="RefSeq" id="WP_079572437.1">
    <property type="nucleotide sequence ID" value="NZ_LT670818.1"/>
</dbReference>
<proteinExistence type="predicted"/>
<evidence type="ECO:0000313" key="3">
    <source>
        <dbReference type="EMBL" id="SHH69711.1"/>
    </source>
</evidence>
<sequence>MREGNPRSTDTVDGRALLPIVAPFPFACFAGALVTDLVYWWTSAVMWETFSIWLIFAGMIMAGVATVAAVIDFARNRRIRTSMPAWLYAIGGAIAFVLALINAFVHSRDGYTAVVPTGLTLSALVVLILLLTSWMAGPSGRRNSEGASA</sequence>
<dbReference type="OrthoDB" id="2873672at2"/>
<keyword evidence="1" id="KW-1133">Transmembrane helix</keyword>
<keyword evidence="1" id="KW-0812">Transmembrane</keyword>
<evidence type="ECO:0000259" key="2">
    <source>
        <dbReference type="Pfam" id="PF09990"/>
    </source>
</evidence>
<dbReference type="PIRSF" id="PIRSF029509">
    <property type="entry name" value="UCP029509"/>
    <property type="match status" value="1"/>
</dbReference>
<feature type="domain" description="DUF2231" evidence="2">
    <location>
        <begin position="18"/>
        <end position="135"/>
    </location>
</feature>
<dbReference type="InterPro" id="IPR016923">
    <property type="entry name" value="UCP029509"/>
</dbReference>
<feature type="transmembrane region" description="Helical" evidence="1">
    <location>
        <begin position="111"/>
        <end position="132"/>
    </location>
</feature>
<reference evidence="3 4" key="1">
    <citation type="submission" date="2016-11" db="EMBL/GenBank/DDBJ databases">
        <authorList>
            <person name="Jaros S."/>
            <person name="Januszkiewicz K."/>
            <person name="Wedrychowicz H."/>
        </authorList>
    </citation>
    <scope>NUCLEOTIDE SEQUENCE [LARGE SCALE GENOMIC DNA]</scope>
    <source>
        <strain evidence="3 4">GAS242</strain>
    </source>
</reference>
<organism evidence="3 4">
    <name type="scientific">Bradyrhizobium erythrophlei</name>
    <dbReference type="NCBI Taxonomy" id="1437360"/>
    <lineage>
        <taxon>Bacteria</taxon>
        <taxon>Pseudomonadati</taxon>
        <taxon>Pseudomonadota</taxon>
        <taxon>Alphaproteobacteria</taxon>
        <taxon>Hyphomicrobiales</taxon>
        <taxon>Nitrobacteraceae</taxon>
        <taxon>Bradyrhizobium</taxon>
    </lineage>
</organism>
<dbReference type="Proteomes" id="UP000190675">
    <property type="component" value="Chromosome I"/>
</dbReference>
<dbReference type="EMBL" id="LT670818">
    <property type="protein sequence ID" value="SHH69711.1"/>
    <property type="molecule type" value="Genomic_DNA"/>
</dbReference>
<evidence type="ECO:0000256" key="1">
    <source>
        <dbReference type="SAM" id="Phobius"/>
    </source>
</evidence>
<dbReference type="Pfam" id="PF09990">
    <property type="entry name" value="DUF2231"/>
    <property type="match status" value="1"/>
</dbReference>
<protein>
    <submittedName>
        <fullName evidence="3">Uncharacterized membrane protein</fullName>
    </submittedName>
</protein>
<feature type="transmembrane region" description="Helical" evidence="1">
    <location>
        <begin position="52"/>
        <end position="73"/>
    </location>
</feature>
<gene>
    <name evidence="3" type="ORF">SAMN05444169_8870</name>
</gene>
<accession>A0A1M5V3A2</accession>
<name>A0A1M5V3A2_9BRAD</name>
<dbReference type="AlphaFoldDB" id="A0A1M5V3A2"/>